<dbReference type="RefSeq" id="WP_074703791.1">
    <property type="nucleotide sequence ID" value="NZ_FOHI01000001.1"/>
</dbReference>
<evidence type="ECO:0000313" key="2">
    <source>
        <dbReference type="Proteomes" id="UP000183339"/>
    </source>
</evidence>
<dbReference type="Pfam" id="PF13289">
    <property type="entry name" value="SIR2_2"/>
    <property type="match status" value="1"/>
</dbReference>
<protein>
    <submittedName>
        <fullName evidence="1">SIR2-like domain-containing protein</fullName>
    </submittedName>
</protein>
<proteinExistence type="predicted"/>
<dbReference type="EMBL" id="FOHI01000001">
    <property type="protein sequence ID" value="SES67101.1"/>
    <property type="molecule type" value="Genomic_DNA"/>
</dbReference>
<sequence length="451" mass="51299">MFTLPTLPTRNDVLDFLSRSASYGNLGAFIGAGFSKAVLNDDIEEIALSWRDLLEQASKKLSVNYKEIGKEGVSYPDIASAICKVHSETTGCEYGQSLVQLKSKISTLTSWYPNQTKREKFSKYLEVLSPSWIITTNYDLVIESLLTGKSAPLGPNDALSSRRGVIPVFHLHGIRTNPQEIIIAQEDFVALFRPNQYRQIKLALTIKESTTLLLGYGLGDVNVLTALDWSRNVFKSEQVNYPHDVIQILRTKEPRKEPYRDRNSIVILETADLSNFFDEFIAVRSKLLTSEGEEQAKLQKLAVKLDDADDGMIKKFIDDQKYRKQVLKVLSKFEMHLIAGFLSFLNKCIDETWERSAPNGNFEGYNQNLQIILDILTSFPQDRFPPALFQTVAYGLERVGYYVGEERGKSRSAYRTWVRRKTDLTSEMVKELKSFAEQHRYGDLCKLVNGI</sequence>
<dbReference type="Proteomes" id="UP000183339">
    <property type="component" value="Unassembled WGS sequence"/>
</dbReference>
<name>A0A1H9YEW6_9PROT</name>
<evidence type="ECO:0000313" key="1">
    <source>
        <dbReference type="EMBL" id="SES67101.1"/>
    </source>
</evidence>
<accession>A0A1H9YEW6</accession>
<organism evidence="1 2">
    <name type="scientific">Nitrosospira multiformis</name>
    <dbReference type="NCBI Taxonomy" id="1231"/>
    <lineage>
        <taxon>Bacteria</taxon>
        <taxon>Pseudomonadati</taxon>
        <taxon>Pseudomonadota</taxon>
        <taxon>Betaproteobacteria</taxon>
        <taxon>Nitrosomonadales</taxon>
        <taxon>Nitrosomonadaceae</taxon>
        <taxon>Nitrosospira</taxon>
    </lineage>
</organism>
<gene>
    <name evidence="1" type="ORF">SAMN05216412_101177</name>
</gene>
<dbReference type="AlphaFoldDB" id="A0A1H9YEW6"/>
<reference evidence="1 2" key="1">
    <citation type="submission" date="2016-10" db="EMBL/GenBank/DDBJ databases">
        <authorList>
            <person name="de Groot N.N."/>
        </authorList>
    </citation>
    <scope>NUCLEOTIDE SEQUENCE [LARGE SCALE GENOMIC DNA]</scope>
    <source>
        <strain evidence="1 2">Nl7</strain>
    </source>
</reference>